<feature type="compositionally biased region" description="Polar residues" evidence="1">
    <location>
        <begin position="85"/>
        <end position="98"/>
    </location>
</feature>
<dbReference type="EMBL" id="CP144542">
    <property type="protein sequence ID" value="WVW81813.1"/>
    <property type="molecule type" value="Genomic_DNA"/>
</dbReference>
<organism evidence="2">
    <name type="scientific">Kwoniella bestiolae CBS 10118</name>
    <dbReference type="NCBI Taxonomy" id="1296100"/>
    <lineage>
        <taxon>Eukaryota</taxon>
        <taxon>Fungi</taxon>
        <taxon>Dikarya</taxon>
        <taxon>Basidiomycota</taxon>
        <taxon>Agaricomycotina</taxon>
        <taxon>Tremellomycetes</taxon>
        <taxon>Tremellales</taxon>
        <taxon>Cryptococcaceae</taxon>
        <taxon>Kwoniella</taxon>
    </lineage>
</organism>
<keyword evidence="4" id="KW-1185">Reference proteome</keyword>
<accession>A0A1B9G9H6</accession>
<proteinExistence type="predicted"/>
<feature type="compositionally biased region" description="Polar residues" evidence="1">
    <location>
        <begin position="168"/>
        <end position="179"/>
    </location>
</feature>
<dbReference type="Proteomes" id="UP000092730">
    <property type="component" value="Chromosome 2"/>
</dbReference>
<reference evidence="3" key="2">
    <citation type="submission" date="2013-07" db="EMBL/GenBank/DDBJ databases">
        <authorList>
            <consortium name="The Broad Institute Genome Sequencing Platform"/>
            <person name="Cuomo C."/>
            <person name="Litvintseva A."/>
            <person name="Chen Y."/>
            <person name="Heitman J."/>
            <person name="Sun S."/>
            <person name="Springer D."/>
            <person name="Dromer F."/>
            <person name="Young S.K."/>
            <person name="Zeng Q."/>
            <person name="Gargeya S."/>
            <person name="Fitzgerald M."/>
            <person name="Abouelleil A."/>
            <person name="Alvarado L."/>
            <person name="Berlin A.M."/>
            <person name="Chapman S.B."/>
            <person name="Dewar J."/>
            <person name="Goldberg J."/>
            <person name="Griggs A."/>
            <person name="Gujja S."/>
            <person name="Hansen M."/>
            <person name="Howarth C."/>
            <person name="Imamovic A."/>
            <person name="Larimer J."/>
            <person name="McCowan C."/>
            <person name="Murphy C."/>
            <person name="Pearson M."/>
            <person name="Priest M."/>
            <person name="Roberts A."/>
            <person name="Saif S."/>
            <person name="Shea T."/>
            <person name="Sykes S."/>
            <person name="Wortman J."/>
            <person name="Nusbaum C."/>
            <person name="Birren B."/>
        </authorList>
    </citation>
    <scope>NUCLEOTIDE SEQUENCE</scope>
    <source>
        <strain evidence="3">CBS 10118</strain>
    </source>
</reference>
<feature type="region of interest" description="Disordered" evidence="1">
    <location>
        <begin position="13"/>
        <end position="139"/>
    </location>
</feature>
<dbReference type="AlphaFoldDB" id="A0A1B9G9H6"/>
<reference evidence="3" key="4">
    <citation type="submission" date="2024-02" db="EMBL/GenBank/DDBJ databases">
        <title>Comparative genomics of Cryptococcus and Kwoniella reveals pathogenesis evolution and contrasting modes of karyotype evolution via chromosome fusion or intercentromeric recombination.</title>
        <authorList>
            <person name="Coelho M.A."/>
            <person name="David-Palma M."/>
            <person name="Shea T."/>
            <person name="Bowers K."/>
            <person name="McGinley-Smith S."/>
            <person name="Mohammad A.W."/>
            <person name="Gnirke A."/>
            <person name="Yurkov A.M."/>
            <person name="Nowrousian M."/>
            <person name="Sun S."/>
            <person name="Cuomo C.A."/>
            <person name="Heitman J."/>
        </authorList>
    </citation>
    <scope>NUCLEOTIDE SEQUENCE</scope>
    <source>
        <strain evidence="3">CBS 10118</strain>
    </source>
</reference>
<sequence>MDPTAPTFTLAWEAQDANGHSRSSPVFGAPSNYRNDYGHIAQGSGASSYDDEPRSDHSVDQRPVKSPAKKYRPRKRPGRPRETHQAPSEETSMATSGYLQPPSACRTNGSTDAPSARCHTEAEKVLTRPGSATSNISTNLRIPPRCEDLKLDDSNLDSDSEEGVLGVNQWSPHSEGTQSFRDDSIHGIWSSRESEKAIRDGIIEHKLKNAQELAAHKDELDGFMPAYWDGLKQFNELRARRSCGDLRSGAMI</sequence>
<feature type="compositionally biased region" description="Basic residues" evidence="1">
    <location>
        <begin position="67"/>
        <end position="78"/>
    </location>
</feature>
<feature type="compositionally biased region" description="Polar residues" evidence="1">
    <location>
        <begin position="130"/>
        <end position="139"/>
    </location>
</feature>
<dbReference type="VEuPathDB" id="FungiDB:I302_02513"/>
<dbReference type="EMBL" id="KI894019">
    <property type="protein sequence ID" value="OCF27669.1"/>
    <property type="molecule type" value="Genomic_DNA"/>
</dbReference>
<feature type="region of interest" description="Disordered" evidence="1">
    <location>
        <begin position="155"/>
        <end position="181"/>
    </location>
</feature>
<dbReference type="GeneID" id="30206912"/>
<name>A0A1B9G9H6_9TREE</name>
<dbReference type="KEGG" id="kbi:30206912"/>
<protein>
    <submittedName>
        <fullName evidence="2">Uncharacterized protein</fullName>
    </submittedName>
</protein>
<evidence type="ECO:0000313" key="3">
    <source>
        <dbReference type="EMBL" id="WVW81813.1"/>
    </source>
</evidence>
<gene>
    <name evidence="2" type="ORF">I302_02513</name>
    <name evidence="3" type="ORF">I302_103810</name>
</gene>
<evidence type="ECO:0000313" key="2">
    <source>
        <dbReference type="EMBL" id="OCF27669.1"/>
    </source>
</evidence>
<dbReference type="RefSeq" id="XP_019048739.1">
    <property type="nucleotide sequence ID" value="XM_019189177.1"/>
</dbReference>
<reference evidence="2" key="3">
    <citation type="submission" date="2014-01" db="EMBL/GenBank/DDBJ databases">
        <title>Evolution of pathogenesis and genome organization in the Tremellales.</title>
        <authorList>
            <person name="Cuomo C."/>
            <person name="Litvintseva A."/>
            <person name="Heitman J."/>
            <person name="Chen Y."/>
            <person name="Sun S."/>
            <person name="Springer D."/>
            <person name="Dromer F."/>
            <person name="Young S."/>
            <person name="Zeng Q."/>
            <person name="Chapman S."/>
            <person name="Gujja S."/>
            <person name="Saif S."/>
            <person name="Birren B."/>
        </authorList>
    </citation>
    <scope>NUCLEOTIDE SEQUENCE</scope>
    <source>
        <strain evidence="2">CBS 10118</strain>
    </source>
</reference>
<reference evidence="2" key="1">
    <citation type="submission" date="2013-07" db="EMBL/GenBank/DDBJ databases">
        <title>The Genome Sequence of Cryptococcus bestiolae CBS10118.</title>
        <authorList>
            <consortium name="The Broad Institute Genome Sequencing Platform"/>
            <person name="Cuomo C."/>
            <person name="Litvintseva A."/>
            <person name="Chen Y."/>
            <person name="Heitman J."/>
            <person name="Sun S."/>
            <person name="Springer D."/>
            <person name="Dromer F."/>
            <person name="Young S.K."/>
            <person name="Zeng Q."/>
            <person name="Gargeya S."/>
            <person name="Fitzgerald M."/>
            <person name="Abouelleil A."/>
            <person name="Alvarado L."/>
            <person name="Berlin A.M."/>
            <person name="Chapman S.B."/>
            <person name="Dewar J."/>
            <person name="Goldberg J."/>
            <person name="Griggs A."/>
            <person name="Gujja S."/>
            <person name="Hansen M."/>
            <person name="Howarth C."/>
            <person name="Imamovic A."/>
            <person name="Larimer J."/>
            <person name="McCowan C."/>
            <person name="Murphy C."/>
            <person name="Pearson M."/>
            <person name="Priest M."/>
            <person name="Roberts A."/>
            <person name="Saif S."/>
            <person name="Shea T."/>
            <person name="Sykes S."/>
            <person name="Wortman J."/>
            <person name="Nusbaum C."/>
            <person name="Birren B."/>
        </authorList>
    </citation>
    <scope>NUCLEOTIDE SEQUENCE [LARGE SCALE GENOMIC DNA]</scope>
    <source>
        <strain evidence="2">CBS 10118</strain>
    </source>
</reference>
<evidence type="ECO:0000313" key="4">
    <source>
        <dbReference type="Proteomes" id="UP000092730"/>
    </source>
</evidence>
<feature type="compositionally biased region" description="Basic and acidic residues" evidence="1">
    <location>
        <begin position="51"/>
        <end position="63"/>
    </location>
</feature>
<evidence type="ECO:0000256" key="1">
    <source>
        <dbReference type="SAM" id="MobiDB-lite"/>
    </source>
</evidence>